<accession>A0ABN9Q3J3</accession>
<gene>
    <name evidence="1" type="ORF">PCOR1329_LOCUS7446</name>
</gene>
<name>A0ABN9Q3J3_9DINO</name>
<evidence type="ECO:0008006" key="3">
    <source>
        <dbReference type="Google" id="ProtNLM"/>
    </source>
</evidence>
<comment type="caution">
    <text evidence="1">The sequence shown here is derived from an EMBL/GenBank/DDBJ whole genome shotgun (WGS) entry which is preliminary data.</text>
</comment>
<evidence type="ECO:0000313" key="2">
    <source>
        <dbReference type="Proteomes" id="UP001189429"/>
    </source>
</evidence>
<protein>
    <recommendedName>
        <fullName evidence="3">Plastid lipid-associated protein/fibrillin conserved domain-containing protein</fullName>
    </recommendedName>
</protein>
<reference evidence="1" key="1">
    <citation type="submission" date="2023-10" db="EMBL/GenBank/DDBJ databases">
        <authorList>
            <person name="Chen Y."/>
            <person name="Shah S."/>
            <person name="Dougan E. K."/>
            <person name="Thang M."/>
            <person name="Chan C."/>
        </authorList>
    </citation>
    <scope>NUCLEOTIDE SEQUENCE [LARGE SCALE GENOMIC DNA]</scope>
</reference>
<feature type="non-terminal residue" evidence="1">
    <location>
        <position position="1"/>
    </location>
</feature>
<dbReference type="Proteomes" id="UP001189429">
    <property type="component" value="Unassembled WGS sequence"/>
</dbReference>
<proteinExistence type="predicted"/>
<organism evidence="1 2">
    <name type="scientific">Prorocentrum cordatum</name>
    <dbReference type="NCBI Taxonomy" id="2364126"/>
    <lineage>
        <taxon>Eukaryota</taxon>
        <taxon>Sar</taxon>
        <taxon>Alveolata</taxon>
        <taxon>Dinophyceae</taxon>
        <taxon>Prorocentrales</taxon>
        <taxon>Prorocentraceae</taxon>
        <taxon>Prorocentrum</taxon>
    </lineage>
</organism>
<evidence type="ECO:0000313" key="1">
    <source>
        <dbReference type="EMBL" id="CAK0798783.1"/>
    </source>
</evidence>
<sequence>AVFALSHPRAGAMVLFRGRRGSPRRRARAAAILASAAASTFCLRSTPTFPDAVFQLPARLLRRSALTSLAAGAAVASGGVGGASRRAPEEAGRAQLREALRRELSQAFSGGGQRPSSSDAVEGALDQLVRLNPTSRPGAIEGFAAFAAGRWRVAHAPHIGKLSGLLGSTFDPILYDLAVPVTERGGGAIQSHVGYSALGGLFQGWLSTAGRYGTEDGDATSRVEWDEAWWDSGPAESWSEDPAESTAAPIVSALGKLGFVSAFAKFPVQYLDEDLCVFVFPLSGTRILAVRVGGPMDVWR</sequence>
<dbReference type="EMBL" id="CAUYUJ010002016">
    <property type="protein sequence ID" value="CAK0798783.1"/>
    <property type="molecule type" value="Genomic_DNA"/>
</dbReference>
<keyword evidence="2" id="KW-1185">Reference proteome</keyword>